<keyword evidence="5 6" id="KW-0472">Membrane</keyword>
<accession>X0Z8F4</accession>
<reference evidence="7" key="1">
    <citation type="journal article" date="2014" name="Front. Microbiol.">
        <title>High frequency of phylogenetically diverse reductive dehalogenase-homologous genes in deep subseafloor sedimentary metagenomes.</title>
        <authorList>
            <person name="Kawai M."/>
            <person name="Futagami T."/>
            <person name="Toyoda A."/>
            <person name="Takaki Y."/>
            <person name="Nishi S."/>
            <person name="Hori S."/>
            <person name="Arai W."/>
            <person name="Tsubouchi T."/>
            <person name="Morono Y."/>
            <person name="Uchiyama I."/>
            <person name="Ito T."/>
            <person name="Fujiyama A."/>
            <person name="Inagaki F."/>
            <person name="Takami H."/>
        </authorList>
    </citation>
    <scope>NUCLEOTIDE SEQUENCE</scope>
    <source>
        <strain evidence="7">Expedition CK06-06</strain>
    </source>
</reference>
<proteinExistence type="predicted"/>
<evidence type="ECO:0000256" key="3">
    <source>
        <dbReference type="ARBA" id="ARBA00022692"/>
    </source>
</evidence>
<dbReference type="GO" id="GO:0005886">
    <property type="term" value="C:plasma membrane"/>
    <property type="evidence" value="ECO:0007669"/>
    <property type="project" value="UniProtKB-SubCell"/>
</dbReference>
<evidence type="ECO:0000313" key="7">
    <source>
        <dbReference type="EMBL" id="GAG65409.1"/>
    </source>
</evidence>
<evidence type="ECO:0000256" key="6">
    <source>
        <dbReference type="SAM" id="Phobius"/>
    </source>
</evidence>
<dbReference type="AlphaFoldDB" id="X0Z8F4"/>
<dbReference type="PANTHER" id="PTHR32196">
    <property type="entry name" value="ABC TRANSPORTER PERMEASE PROTEIN YPHD-RELATED-RELATED"/>
    <property type="match status" value="1"/>
</dbReference>
<evidence type="ECO:0008006" key="8">
    <source>
        <dbReference type="Google" id="ProtNLM"/>
    </source>
</evidence>
<feature type="transmembrane region" description="Helical" evidence="6">
    <location>
        <begin position="43"/>
        <end position="60"/>
    </location>
</feature>
<dbReference type="Pfam" id="PF02653">
    <property type="entry name" value="BPD_transp_2"/>
    <property type="match status" value="1"/>
</dbReference>
<dbReference type="InterPro" id="IPR001851">
    <property type="entry name" value="ABC_transp_permease"/>
</dbReference>
<evidence type="ECO:0000256" key="2">
    <source>
        <dbReference type="ARBA" id="ARBA00022475"/>
    </source>
</evidence>
<gene>
    <name evidence="7" type="ORF">S01H4_00850</name>
</gene>
<name>X0Z8F4_9ZZZZ</name>
<feature type="transmembrane region" description="Helical" evidence="6">
    <location>
        <begin position="95"/>
        <end position="116"/>
    </location>
</feature>
<keyword evidence="3 6" id="KW-0812">Transmembrane</keyword>
<keyword evidence="4 6" id="KW-1133">Transmembrane helix</keyword>
<sequence>SMFALVSTIVAIAMVNGIPVFIALLIGIIFGSIFGFINGVLSTFAKIPSFVVGLGMLNAYRGAQLIITGGRSIVVLGLGGIGANFFYHLGGGRLFGYIPMMFITFIVLWAIGHILLTRTTFGLRTFAVGGSPMASKIAGINENWVQTYGFVLQGIVVAVAIDKWTAK</sequence>
<feature type="non-terminal residue" evidence="7">
    <location>
        <position position="1"/>
    </location>
</feature>
<organism evidence="7">
    <name type="scientific">marine sediment metagenome</name>
    <dbReference type="NCBI Taxonomy" id="412755"/>
    <lineage>
        <taxon>unclassified sequences</taxon>
        <taxon>metagenomes</taxon>
        <taxon>ecological metagenomes</taxon>
    </lineage>
</organism>
<feature type="transmembrane region" description="Helical" evidence="6">
    <location>
        <begin position="12"/>
        <end position="37"/>
    </location>
</feature>
<dbReference type="EMBL" id="BART01000133">
    <property type="protein sequence ID" value="GAG65409.1"/>
    <property type="molecule type" value="Genomic_DNA"/>
</dbReference>
<protein>
    <recommendedName>
        <fullName evidence="8">ABC transporter permease</fullName>
    </recommendedName>
</protein>
<evidence type="ECO:0000256" key="4">
    <source>
        <dbReference type="ARBA" id="ARBA00022989"/>
    </source>
</evidence>
<comment type="subcellular location">
    <subcellularLocation>
        <location evidence="1">Cell membrane</location>
        <topology evidence="1">Multi-pass membrane protein</topology>
    </subcellularLocation>
</comment>
<dbReference type="GO" id="GO:0022857">
    <property type="term" value="F:transmembrane transporter activity"/>
    <property type="evidence" value="ECO:0007669"/>
    <property type="project" value="InterPro"/>
</dbReference>
<feature type="transmembrane region" description="Helical" evidence="6">
    <location>
        <begin position="72"/>
        <end position="89"/>
    </location>
</feature>
<keyword evidence="2" id="KW-1003">Cell membrane</keyword>
<comment type="caution">
    <text evidence="7">The sequence shown here is derived from an EMBL/GenBank/DDBJ whole genome shotgun (WGS) entry which is preliminary data.</text>
</comment>
<evidence type="ECO:0000256" key="5">
    <source>
        <dbReference type="ARBA" id="ARBA00023136"/>
    </source>
</evidence>
<evidence type="ECO:0000256" key="1">
    <source>
        <dbReference type="ARBA" id="ARBA00004651"/>
    </source>
</evidence>